<sequence length="113" mass="12911">MLWDELIQLRPLLECTCGCAYTCNVAKATVDLIEHHLMQFLMGYDNVQSQIVVTEPLPSINKAYSMILHVERQRQVHMGESLEGATLFAWGAARKQEDLLKGQSYRKRGVMDK</sequence>
<name>A0AAW2MJH2_9LAMI</name>
<reference evidence="1" key="1">
    <citation type="submission" date="2020-06" db="EMBL/GenBank/DDBJ databases">
        <authorList>
            <person name="Li T."/>
            <person name="Hu X."/>
            <person name="Zhang T."/>
            <person name="Song X."/>
            <person name="Zhang H."/>
            <person name="Dai N."/>
            <person name="Sheng W."/>
            <person name="Hou X."/>
            <person name="Wei L."/>
        </authorList>
    </citation>
    <scope>NUCLEOTIDE SEQUENCE</scope>
    <source>
        <strain evidence="1">G01</strain>
        <tissue evidence="1">Leaf</tissue>
    </source>
</reference>
<dbReference type="PANTHER" id="PTHR34222:SF99">
    <property type="entry name" value="PROTEIN, PUTATIVE-RELATED"/>
    <property type="match status" value="1"/>
</dbReference>
<organism evidence="1">
    <name type="scientific">Sesamum angustifolium</name>
    <dbReference type="NCBI Taxonomy" id="2727405"/>
    <lineage>
        <taxon>Eukaryota</taxon>
        <taxon>Viridiplantae</taxon>
        <taxon>Streptophyta</taxon>
        <taxon>Embryophyta</taxon>
        <taxon>Tracheophyta</taxon>
        <taxon>Spermatophyta</taxon>
        <taxon>Magnoliopsida</taxon>
        <taxon>eudicotyledons</taxon>
        <taxon>Gunneridae</taxon>
        <taxon>Pentapetalae</taxon>
        <taxon>asterids</taxon>
        <taxon>lamiids</taxon>
        <taxon>Lamiales</taxon>
        <taxon>Pedaliaceae</taxon>
        <taxon>Sesamum</taxon>
    </lineage>
</organism>
<dbReference type="AlphaFoldDB" id="A0AAW2MJH2"/>
<reference evidence="1" key="2">
    <citation type="journal article" date="2024" name="Plant">
        <title>Genomic evolution and insights into agronomic trait innovations of Sesamum species.</title>
        <authorList>
            <person name="Miao H."/>
            <person name="Wang L."/>
            <person name="Qu L."/>
            <person name="Liu H."/>
            <person name="Sun Y."/>
            <person name="Le M."/>
            <person name="Wang Q."/>
            <person name="Wei S."/>
            <person name="Zheng Y."/>
            <person name="Lin W."/>
            <person name="Duan Y."/>
            <person name="Cao H."/>
            <person name="Xiong S."/>
            <person name="Wang X."/>
            <person name="Wei L."/>
            <person name="Li C."/>
            <person name="Ma Q."/>
            <person name="Ju M."/>
            <person name="Zhao R."/>
            <person name="Li G."/>
            <person name="Mu C."/>
            <person name="Tian Q."/>
            <person name="Mei H."/>
            <person name="Zhang T."/>
            <person name="Gao T."/>
            <person name="Zhang H."/>
        </authorList>
    </citation>
    <scope>NUCLEOTIDE SEQUENCE</scope>
    <source>
        <strain evidence="1">G01</strain>
    </source>
</reference>
<dbReference type="PANTHER" id="PTHR34222">
    <property type="entry name" value="GAG_PRE-INTEGRS DOMAIN-CONTAINING PROTEIN"/>
    <property type="match status" value="1"/>
</dbReference>
<accession>A0AAW2MJH2</accession>
<gene>
    <name evidence="1" type="ORF">Sangu_1704500</name>
</gene>
<proteinExistence type="predicted"/>
<dbReference type="EMBL" id="JACGWK010000010">
    <property type="protein sequence ID" value="KAL0331590.1"/>
    <property type="molecule type" value="Genomic_DNA"/>
</dbReference>
<comment type="caution">
    <text evidence="1">The sequence shown here is derived from an EMBL/GenBank/DDBJ whole genome shotgun (WGS) entry which is preliminary data.</text>
</comment>
<protein>
    <submittedName>
        <fullName evidence="1">Uncharacterized protein</fullName>
    </submittedName>
</protein>
<evidence type="ECO:0000313" key="1">
    <source>
        <dbReference type="EMBL" id="KAL0331590.1"/>
    </source>
</evidence>